<evidence type="ECO:0000313" key="5">
    <source>
        <dbReference type="Proteomes" id="UP000625976"/>
    </source>
</evidence>
<organism evidence="4 5">
    <name type="scientific">Bizionia arctica</name>
    <dbReference type="NCBI Taxonomy" id="1495645"/>
    <lineage>
        <taxon>Bacteria</taxon>
        <taxon>Pseudomonadati</taxon>
        <taxon>Bacteroidota</taxon>
        <taxon>Flavobacteriia</taxon>
        <taxon>Flavobacteriales</taxon>
        <taxon>Flavobacteriaceae</taxon>
        <taxon>Bizionia</taxon>
    </lineage>
</organism>
<proteinExistence type="predicted"/>
<keyword evidence="5" id="KW-1185">Reference proteome</keyword>
<dbReference type="InterPro" id="IPR018990">
    <property type="entry name" value="Prot_inh_I42_chagasin"/>
</dbReference>
<reference evidence="4" key="1">
    <citation type="journal article" date="2014" name="Int. J. Syst. Evol. Microbiol.">
        <title>Complete genome sequence of Corynebacterium casei LMG S-19264T (=DSM 44701T), isolated from a smear-ripened cheese.</title>
        <authorList>
            <consortium name="US DOE Joint Genome Institute (JGI-PGF)"/>
            <person name="Walter F."/>
            <person name="Albersmeier A."/>
            <person name="Kalinowski J."/>
            <person name="Ruckert C."/>
        </authorList>
    </citation>
    <scope>NUCLEOTIDE SEQUENCE</scope>
    <source>
        <strain evidence="4">CGMCC 1.12751</strain>
    </source>
</reference>
<dbReference type="PROSITE" id="PS51257">
    <property type="entry name" value="PROKAR_LIPOPROTEIN"/>
    <property type="match status" value="1"/>
</dbReference>
<dbReference type="SUPFAM" id="SSF141066">
    <property type="entry name" value="ICP-like"/>
    <property type="match status" value="1"/>
</dbReference>
<name>A0A917GGD8_9FLAO</name>
<dbReference type="EMBL" id="BMFQ01000002">
    <property type="protein sequence ID" value="GGG45009.1"/>
    <property type="molecule type" value="Genomic_DNA"/>
</dbReference>
<evidence type="ECO:0000256" key="1">
    <source>
        <dbReference type="ARBA" id="ARBA00022690"/>
    </source>
</evidence>
<sequence>MYIKKVMIICFLIMGVMQSCKTYNHYKTNQIFEINLENEGAGGYKWSFVKTPDIEVVDSSQVVLQGNSKLVSYEKKYKLKGLKKGAYILTFHHLRNFEKNDTIPEENIKIINVRIK</sequence>
<dbReference type="RefSeq" id="WP_188463590.1">
    <property type="nucleotide sequence ID" value="NZ_BMFQ01000002.1"/>
</dbReference>
<feature type="domain" description="Proteinase inhibitor I42 chagasin" evidence="3">
    <location>
        <begin position="27"/>
        <end position="102"/>
    </location>
</feature>
<evidence type="ECO:0000256" key="2">
    <source>
        <dbReference type="ARBA" id="ARBA00022704"/>
    </source>
</evidence>
<dbReference type="AlphaFoldDB" id="A0A917GGD8"/>
<gene>
    <name evidence="4" type="ORF">GCM10010976_15760</name>
</gene>
<dbReference type="Proteomes" id="UP000625976">
    <property type="component" value="Unassembled WGS sequence"/>
</dbReference>
<keyword evidence="2" id="KW-0789">Thiol protease inhibitor</keyword>
<dbReference type="GO" id="GO:0004869">
    <property type="term" value="F:cysteine-type endopeptidase inhibitor activity"/>
    <property type="evidence" value="ECO:0007669"/>
    <property type="project" value="UniProtKB-KW"/>
</dbReference>
<protein>
    <recommendedName>
        <fullName evidence="3">Proteinase inhibitor I42 chagasin domain-containing protein</fullName>
    </recommendedName>
</protein>
<evidence type="ECO:0000313" key="4">
    <source>
        <dbReference type="EMBL" id="GGG45009.1"/>
    </source>
</evidence>
<evidence type="ECO:0000259" key="3">
    <source>
        <dbReference type="Pfam" id="PF09394"/>
    </source>
</evidence>
<dbReference type="InterPro" id="IPR036331">
    <property type="entry name" value="Chagasin-like_sf"/>
</dbReference>
<accession>A0A917GGD8</accession>
<reference evidence="4" key="2">
    <citation type="submission" date="2020-09" db="EMBL/GenBank/DDBJ databases">
        <authorList>
            <person name="Sun Q."/>
            <person name="Zhou Y."/>
        </authorList>
    </citation>
    <scope>NUCLEOTIDE SEQUENCE</scope>
    <source>
        <strain evidence="4">CGMCC 1.12751</strain>
    </source>
</reference>
<dbReference type="Gene3D" id="2.60.40.2020">
    <property type="match status" value="1"/>
</dbReference>
<dbReference type="Pfam" id="PF09394">
    <property type="entry name" value="Inhibitor_I42"/>
    <property type="match status" value="1"/>
</dbReference>
<comment type="caution">
    <text evidence="4">The sequence shown here is derived from an EMBL/GenBank/DDBJ whole genome shotgun (WGS) entry which is preliminary data.</text>
</comment>
<keyword evidence="1" id="KW-0646">Protease inhibitor</keyword>